<feature type="domain" description="AB hydrolase-1" evidence="1">
    <location>
        <begin position="24"/>
        <end position="212"/>
    </location>
</feature>
<dbReference type="EMBL" id="ML991813">
    <property type="protein sequence ID" value="KAF2232673.1"/>
    <property type="molecule type" value="Genomic_DNA"/>
</dbReference>
<name>A0A6A6H572_VIRVR</name>
<dbReference type="OrthoDB" id="408373at2759"/>
<sequence length="304" mass="32997">MSVHYTEPSVFGSMTGSPQKPITILTHGYPESSYIWRRVTGTLSERVPLFVVDQPGYGLSTPCENGTDKLTAAGAIVDALTAVHGDGVSIILAGHDRGARTMQRLAVSIADFPQVKGLGAFLADIVPIVEEYKSFQNPADAVGYFHWSLLPRGDFATDVIMAYGGGNWVKKIFEFGSGNNSFATDLFKADNAWDIYANFFNQLSVTNASVYDYQAGATVDYDAQVADQAAGRKISMPLHILYSIYNLETLSGFNVAEIWSQWVSNGTNLTVQGIGGQRGHFIIEEAPDETITQINEFMDALGVA</sequence>
<evidence type="ECO:0000313" key="2">
    <source>
        <dbReference type="EMBL" id="KAF2232673.1"/>
    </source>
</evidence>
<dbReference type="AlphaFoldDB" id="A0A6A6H572"/>
<dbReference type="PANTHER" id="PTHR43329">
    <property type="entry name" value="EPOXIDE HYDROLASE"/>
    <property type="match status" value="1"/>
</dbReference>
<dbReference type="InterPro" id="IPR000073">
    <property type="entry name" value="AB_hydrolase_1"/>
</dbReference>
<evidence type="ECO:0000259" key="1">
    <source>
        <dbReference type="Pfam" id="PF12697"/>
    </source>
</evidence>
<protein>
    <submittedName>
        <fullName evidence="2">Alpha/beta-hydrolase</fullName>
    </submittedName>
</protein>
<dbReference type="SUPFAM" id="SSF53474">
    <property type="entry name" value="alpha/beta-Hydrolases"/>
    <property type="match status" value="1"/>
</dbReference>
<accession>A0A6A6H572</accession>
<dbReference type="GO" id="GO:0016787">
    <property type="term" value="F:hydrolase activity"/>
    <property type="evidence" value="ECO:0007669"/>
    <property type="project" value="UniProtKB-KW"/>
</dbReference>
<reference evidence="2" key="1">
    <citation type="journal article" date="2020" name="Stud. Mycol.">
        <title>101 Dothideomycetes genomes: a test case for predicting lifestyles and emergence of pathogens.</title>
        <authorList>
            <person name="Haridas S."/>
            <person name="Albert R."/>
            <person name="Binder M."/>
            <person name="Bloem J."/>
            <person name="Labutti K."/>
            <person name="Salamov A."/>
            <person name="Andreopoulos B."/>
            <person name="Baker S."/>
            <person name="Barry K."/>
            <person name="Bills G."/>
            <person name="Bluhm B."/>
            <person name="Cannon C."/>
            <person name="Castanera R."/>
            <person name="Culley D."/>
            <person name="Daum C."/>
            <person name="Ezra D."/>
            <person name="Gonzalez J."/>
            <person name="Henrissat B."/>
            <person name="Kuo A."/>
            <person name="Liang C."/>
            <person name="Lipzen A."/>
            <person name="Lutzoni F."/>
            <person name="Magnuson J."/>
            <person name="Mondo S."/>
            <person name="Nolan M."/>
            <person name="Ohm R."/>
            <person name="Pangilinan J."/>
            <person name="Park H.-J."/>
            <person name="Ramirez L."/>
            <person name="Alfaro M."/>
            <person name="Sun H."/>
            <person name="Tritt A."/>
            <person name="Yoshinaga Y."/>
            <person name="Zwiers L.-H."/>
            <person name="Turgeon B."/>
            <person name="Goodwin S."/>
            <person name="Spatafora J."/>
            <person name="Crous P."/>
            <person name="Grigoriev I."/>
        </authorList>
    </citation>
    <scope>NUCLEOTIDE SEQUENCE</scope>
    <source>
        <strain evidence="2">Tuck. ex Michener</strain>
    </source>
</reference>
<organism evidence="2 3">
    <name type="scientific">Viridothelium virens</name>
    <name type="common">Speckled blister lichen</name>
    <name type="synonym">Trypethelium virens</name>
    <dbReference type="NCBI Taxonomy" id="1048519"/>
    <lineage>
        <taxon>Eukaryota</taxon>
        <taxon>Fungi</taxon>
        <taxon>Dikarya</taxon>
        <taxon>Ascomycota</taxon>
        <taxon>Pezizomycotina</taxon>
        <taxon>Dothideomycetes</taxon>
        <taxon>Dothideomycetes incertae sedis</taxon>
        <taxon>Trypetheliales</taxon>
        <taxon>Trypetheliaceae</taxon>
        <taxon>Viridothelium</taxon>
    </lineage>
</organism>
<dbReference type="Pfam" id="PF12697">
    <property type="entry name" value="Abhydrolase_6"/>
    <property type="match status" value="1"/>
</dbReference>
<proteinExistence type="predicted"/>
<dbReference type="Gene3D" id="3.40.50.1820">
    <property type="entry name" value="alpha/beta hydrolase"/>
    <property type="match status" value="1"/>
</dbReference>
<gene>
    <name evidence="2" type="ORF">EV356DRAFT_525051</name>
</gene>
<dbReference type="InterPro" id="IPR029058">
    <property type="entry name" value="AB_hydrolase_fold"/>
</dbReference>
<dbReference type="Proteomes" id="UP000800092">
    <property type="component" value="Unassembled WGS sequence"/>
</dbReference>
<keyword evidence="2" id="KW-0378">Hydrolase</keyword>
<evidence type="ECO:0000313" key="3">
    <source>
        <dbReference type="Proteomes" id="UP000800092"/>
    </source>
</evidence>
<keyword evidence="3" id="KW-1185">Reference proteome</keyword>